<dbReference type="OrthoDB" id="5292518at2759"/>
<sequence>MIFPSSLPKLDSVDVDNSQGSGGLTTAQVGGVVTGVVVILIAIFAASFFIIRRLKKTAKIVAVAESKRDTSSGQNRSHKTSLQPTVTEVNDFDVDPLTQSPGFRPSHVRSESDSSFTERSTNHTPNMPSTSSTPPVWSGQYHAAPPISEAPSDGRDYSMDSSRGAYDVSRFSQQTAQTHQRVSYDSQVSHSRNHSNASELSDLAVDGPAKLELESNPAVDQEAAAGRRRASTSAAVRSPPPSSSPHVRRGSGGAARGRSESAAAALYLSTVNEFSELHGYYGPPDHAVGETADRLGREASTASSTASRDLMEKAARLRRGDSSVSATPTEAYRKNSGPS</sequence>
<accession>M7SX51</accession>
<dbReference type="KEGG" id="ela:UCREL1_10937"/>
<keyword evidence="2" id="KW-1133">Transmembrane helix</keyword>
<evidence type="ECO:0000256" key="2">
    <source>
        <dbReference type="SAM" id="Phobius"/>
    </source>
</evidence>
<feature type="region of interest" description="Disordered" evidence="1">
    <location>
        <begin position="215"/>
        <end position="261"/>
    </location>
</feature>
<feature type="region of interest" description="Disordered" evidence="1">
    <location>
        <begin position="65"/>
        <end position="202"/>
    </location>
</feature>
<evidence type="ECO:0000256" key="1">
    <source>
        <dbReference type="SAM" id="MobiDB-lite"/>
    </source>
</evidence>
<evidence type="ECO:0000313" key="3">
    <source>
        <dbReference type="EMBL" id="EMR62126.1"/>
    </source>
</evidence>
<feature type="region of interest" description="Disordered" evidence="1">
    <location>
        <begin position="278"/>
        <end position="339"/>
    </location>
</feature>
<keyword evidence="4" id="KW-1185">Reference proteome</keyword>
<keyword evidence="2" id="KW-0472">Membrane</keyword>
<dbReference type="eggNOG" id="ENOG502SFYZ">
    <property type="taxonomic scope" value="Eukaryota"/>
</dbReference>
<dbReference type="EMBL" id="KB707492">
    <property type="protein sequence ID" value="EMR62126.1"/>
    <property type="molecule type" value="Genomic_DNA"/>
</dbReference>
<name>M7SX51_EUTLA</name>
<organism evidence="3 4">
    <name type="scientific">Eutypa lata (strain UCR-EL1)</name>
    <name type="common">Grapevine dieback disease fungus</name>
    <name type="synonym">Eutypa armeniacae</name>
    <dbReference type="NCBI Taxonomy" id="1287681"/>
    <lineage>
        <taxon>Eukaryota</taxon>
        <taxon>Fungi</taxon>
        <taxon>Dikarya</taxon>
        <taxon>Ascomycota</taxon>
        <taxon>Pezizomycotina</taxon>
        <taxon>Sordariomycetes</taxon>
        <taxon>Xylariomycetidae</taxon>
        <taxon>Xylariales</taxon>
        <taxon>Diatrypaceae</taxon>
        <taxon>Eutypa</taxon>
    </lineage>
</organism>
<gene>
    <name evidence="3" type="ORF">UCREL1_10937</name>
</gene>
<keyword evidence="2" id="KW-0812">Transmembrane</keyword>
<reference evidence="4" key="1">
    <citation type="journal article" date="2013" name="Genome Announc.">
        <title>Draft genome sequence of the grapevine dieback fungus Eutypa lata UCR-EL1.</title>
        <authorList>
            <person name="Blanco-Ulate B."/>
            <person name="Rolshausen P.E."/>
            <person name="Cantu D."/>
        </authorList>
    </citation>
    <scope>NUCLEOTIDE SEQUENCE [LARGE SCALE GENOMIC DNA]</scope>
    <source>
        <strain evidence="4">UCR-EL1</strain>
    </source>
</reference>
<dbReference type="Proteomes" id="UP000012174">
    <property type="component" value="Unassembled WGS sequence"/>
</dbReference>
<feature type="compositionally biased region" description="Polar residues" evidence="1">
    <location>
        <begin position="170"/>
        <end position="199"/>
    </location>
</feature>
<protein>
    <submittedName>
        <fullName evidence="3">Uncharacterized protein</fullName>
    </submittedName>
</protein>
<feature type="compositionally biased region" description="Basic and acidic residues" evidence="1">
    <location>
        <begin position="309"/>
        <end position="321"/>
    </location>
</feature>
<feature type="transmembrane region" description="Helical" evidence="2">
    <location>
        <begin position="29"/>
        <end position="51"/>
    </location>
</feature>
<evidence type="ECO:0000313" key="4">
    <source>
        <dbReference type="Proteomes" id="UP000012174"/>
    </source>
</evidence>
<dbReference type="AlphaFoldDB" id="M7SX51"/>
<feature type="compositionally biased region" description="Polar residues" evidence="1">
    <location>
        <begin position="71"/>
        <end position="88"/>
    </location>
</feature>
<feature type="compositionally biased region" description="Basic and acidic residues" evidence="1">
    <location>
        <begin position="287"/>
        <end position="297"/>
    </location>
</feature>
<feature type="compositionally biased region" description="Low complexity" evidence="1">
    <location>
        <begin position="122"/>
        <end position="135"/>
    </location>
</feature>
<dbReference type="OMA" id="EEMHGFY"/>
<dbReference type="HOGENOM" id="CLU_818985_0_0_1"/>
<proteinExistence type="predicted"/>